<proteinExistence type="predicted"/>
<evidence type="ECO:0000313" key="2">
    <source>
        <dbReference type="EMBL" id="AEA44344.1"/>
    </source>
</evidence>
<dbReference type="HOGENOM" id="CLU_586299_0_0_10"/>
<organism evidence="2 3">
    <name type="scientific">Fluviicola taffensis (strain DSM 16823 / NCIMB 13979 / RW262)</name>
    <dbReference type="NCBI Taxonomy" id="755732"/>
    <lineage>
        <taxon>Bacteria</taxon>
        <taxon>Pseudomonadati</taxon>
        <taxon>Bacteroidota</taxon>
        <taxon>Flavobacteriia</taxon>
        <taxon>Flavobacteriales</taxon>
        <taxon>Crocinitomicaceae</taxon>
        <taxon>Fluviicola</taxon>
    </lineage>
</organism>
<gene>
    <name evidence="2" type="ordered locus">Fluta_2358</name>
</gene>
<protein>
    <submittedName>
        <fullName evidence="2">Uncharacterized protein</fullName>
    </submittedName>
</protein>
<feature type="chain" id="PRO_5003283310" evidence="1">
    <location>
        <begin position="20"/>
        <end position="466"/>
    </location>
</feature>
<dbReference type="RefSeq" id="WP_013687114.1">
    <property type="nucleotide sequence ID" value="NC_015321.1"/>
</dbReference>
<name>F2IC98_FLUTR</name>
<dbReference type="STRING" id="755732.Fluta_2358"/>
<dbReference type="Proteomes" id="UP000007463">
    <property type="component" value="Chromosome"/>
</dbReference>
<accession>F2IC98</accession>
<reference evidence="2 3" key="1">
    <citation type="journal article" date="2011" name="Stand. Genomic Sci.">
        <title>Complete genome sequence of the gliding freshwater bacterium Fluviicola taffensis type strain (RW262).</title>
        <authorList>
            <person name="Woyke T."/>
            <person name="Chertkov O."/>
            <person name="Lapidus A."/>
            <person name="Nolan M."/>
            <person name="Lucas S."/>
            <person name="Del Rio T.G."/>
            <person name="Tice H."/>
            <person name="Cheng J.F."/>
            <person name="Tapia R."/>
            <person name="Han C."/>
            <person name="Goodwin L."/>
            <person name="Pitluck S."/>
            <person name="Liolios K."/>
            <person name="Pagani I."/>
            <person name="Ivanova N."/>
            <person name="Huntemann M."/>
            <person name="Mavromatis K."/>
            <person name="Mikhailova N."/>
            <person name="Pati A."/>
            <person name="Chen A."/>
            <person name="Palaniappan K."/>
            <person name="Land M."/>
            <person name="Hauser L."/>
            <person name="Brambilla E.M."/>
            <person name="Rohde M."/>
            <person name="Mwirichia R."/>
            <person name="Sikorski J."/>
            <person name="Tindall B.J."/>
            <person name="Goker M."/>
            <person name="Bristow J."/>
            <person name="Eisen J.A."/>
            <person name="Markowitz V."/>
            <person name="Hugenholtz P."/>
            <person name="Klenk H.P."/>
            <person name="Kyrpides N.C."/>
        </authorList>
    </citation>
    <scope>NUCLEOTIDE SEQUENCE [LARGE SCALE GENOMIC DNA]</scope>
    <source>
        <strain evidence="3">DSM 16823 / RW262 / RW262</strain>
    </source>
</reference>
<dbReference type="KEGG" id="fte:Fluta_2358"/>
<feature type="signal peptide" evidence="1">
    <location>
        <begin position="1"/>
        <end position="19"/>
    </location>
</feature>
<keyword evidence="3" id="KW-1185">Reference proteome</keyword>
<sequence length="466" mass="53928" precursor="true">MKTLKLILGCLFFVNTLNAQTVEWLTPKNKSDFSTVIWDEGGDFYIISSQLIRFENKVKVAEQKITFNIPGNAAWIFDGFSFNGKLVIIIKQKEKTIERFFYQVYDKSCNPVGDPVLIGEYKNKYTDQVGSIFSFKLSSDKMFALFEYFQLVENGGNNQVSYKVIDSNFAVKLEGEYKPSSQMINNTLVADDGTYIMGLAEYERNERGEPTKVLVSYQLKLFQGGEESELDIDFNGRRYSSFKSFIPASNQLVLFGAFKNEGDIMNSYSFSIIDIVKKKEIKHMQFKPDLITKNETIREINMDANGDLIVLMEEYYGKSSDNGVSYHYKKAFVFKMKEDGGAEWIVEIPKHQWSLNDSGIGGSLRGYFLNDTYYLFFNDHQKNYGETGDFLKPKEIEIFTDRIAKRGFAKVEIDLKSGESKRNLMQISDDSSLWSIPIYFTRNYERSEMFIYFMNNKNVRYGLMKF</sequence>
<evidence type="ECO:0000256" key="1">
    <source>
        <dbReference type="SAM" id="SignalP"/>
    </source>
</evidence>
<dbReference type="AlphaFoldDB" id="F2IC98"/>
<reference evidence="3" key="2">
    <citation type="submission" date="2011-02" db="EMBL/GenBank/DDBJ databases">
        <title>The complete genome of Fluviicola taffensis DSM 16823.</title>
        <authorList>
            <consortium name="US DOE Joint Genome Institute (JGI-PGF)"/>
            <person name="Lucas S."/>
            <person name="Copeland A."/>
            <person name="Lapidus A."/>
            <person name="Bruce D."/>
            <person name="Goodwin L."/>
            <person name="Pitluck S."/>
            <person name="Kyrpides N."/>
            <person name="Mavromatis K."/>
            <person name="Ivanova N."/>
            <person name="Mikhailova N."/>
            <person name="Pagani I."/>
            <person name="Chertkov O."/>
            <person name="Detter J.C."/>
            <person name="Han C."/>
            <person name="Tapia R."/>
            <person name="Land M."/>
            <person name="Hauser L."/>
            <person name="Markowitz V."/>
            <person name="Cheng J.-F."/>
            <person name="Hugenholtz P."/>
            <person name="Woyke T."/>
            <person name="Wu D."/>
            <person name="Tindall B."/>
            <person name="Pomrenke H.G."/>
            <person name="Brambilla E."/>
            <person name="Klenk H.-P."/>
            <person name="Eisen J.A."/>
        </authorList>
    </citation>
    <scope>NUCLEOTIDE SEQUENCE [LARGE SCALE GENOMIC DNA]</scope>
    <source>
        <strain evidence="3">DSM 16823 / RW262 / RW262</strain>
    </source>
</reference>
<evidence type="ECO:0000313" key="3">
    <source>
        <dbReference type="Proteomes" id="UP000007463"/>
    </source>
</evidence>
<dbReference type="EMBL" id="CP002542">
    <property type="protein sequence ID" value="AEA44344.1"/>
    <property type="molecule type" value="Genomic_DNA"/>
</dbReference>
<keyword evidence="1" id="KW-0732">Signal</keyword>
<dbReference type="OrthoDB" id="1293445at2"/>